<accession>K5X688</accession>
<gene>
    <name evidence="2" type="ORF">AGABI1DRAFT_128978</name>
</gene>
<protein>
    <submittedName>
        <fullName evidence="2">Uncharacterized protein</fullName>
    </submittedName>
</protein>
<sequence length="295" mass="31768">MFPTLPSHSVGCDCHASPGAWYNASHIGLQVSRSNSPQSSIGSPVCTPYPSRGSTIDNGCGENLGYVNLDACSTSPTKPIEGLGLHTLELPKSSSLRPPSEPSIEMLTGFGAMPFPIEYAQGLQHNDIGWQDRGADFHCNGDYTETPLPQQISRTRSHSVRGAGTSLFSPHLLDDVDPFNTNRTGNVRSTVNRSLSQPPGSYASSSLERWGSESHSYDMPGYPTCNSQWVSPTPKNEGEGSNMFQPRVGSDRTRAISRSRRSNPDKKLLHCPIAGCGATLTSRHNFKSTVSSSIS</sequence>
<organism evidence="2 3">
    <name type="scientific">Agaricus bisporus var. burnettii (strain JB137-S8 / ATCC MYA-4627 / FGSC 10392)</name>
    <name type="common">White button mushroom</name>
    <dbReference type="NCBI Taxonomy" id="597362"/>
    <lineage>
        <taxon>Eukaryota</taxon>
        <taxon>Fungi</taxon>
        <taxon>Dikarya</taxon>
        <taxon>Basidiomycota</taxon>
        <taxon>Agaricomycotina</taxon>
        <taxon>Agaricomycetes</taxon>
        <taxon>Agaricomycetidae</taxon>
        <taxon>Agaricales</taxon>
        <taxon>Agaricineae</taxon>
        <taxon>Agaricaceae</taxon>
        <taxon>Agaricus</taxon>
    </lineage>
</organism>
<evidence type="ECO:0000313" key="3">
    <source>
        <dbReference type="Proteomes" id="UP000008493"/>
    </source>
</evidence>
<name>K5X688_AGABU</name>
<keyword evidence="3" id="KW-1185">Reference proteome</keyword>
<dbReference type="OrthoDB" id="3437960at2759"/>
<dbReference type="EMBL" id="JH971391">
    <property type="protein sequence ID" value="EKM78693.1"/>
    <property type="molecule type" value="Genomic_DNA"/>
</dbReference>
<reference evidence="3" key="1">
    <citation type="journal article" date="2012" name="Proc. Natl. Acad. Sci. U.S.A.">
        <title>Genome sequence of the button mushroom Agaricus bisporus reveals mechanisms governing adaptation to a humic-rich ecological niche.</title>
        <authorList>
            <person name="Morin E."/>
            <person name="Kohler A."/>
            <person name="Baker A.R."/>
            <person name="Foulongne-Oriol M."/>
            <person name="Lombard V."/>
            <person name="Nagy L.G."/>
            <person name="Ohm R.A."/>
            <person name="Patyshakuliyeva A."/>
            <person name="Brun A."/>
            <person name="Aerts A.L."/>
            <person name="Bailey A.M."/>
            <person name="Billette C."/>
            <person name="Coutinho P.M."/>
            <person name="Deakin G."/>
            <person name="Doddapaneni H."/>
            <person name="Floudas D."/>
            <person name="Grimwood J."/>
            <person name="Hilden K."/>
            <person name="Kuees U."/>
            <person name="LaButti K.M."/>
            <person name="Lapidus A."/>
            <person name="Lindquist E.A."/>
            <person name="Lucas S.M."/>
            <person name="Murat C."/>
            <person name="Riley R.W."/>
            <person name="Salamov A.A."/>
            <person name="Schmutz J."/>
            <person name="Subramanian V."/>
            <person name="Woesten H.A.B."/>
            <person name="Xu J."/>
            <person name="Eastwood D.C."/>
            <person name="Foster G.D."/>
            <person name="Sonnenberg A.S."/>
            <person name="Cullen D."/>
            <person name="de Vries R.P."/>
            <person name="Lundell T."/>
            <person name="Hibbett D.S."/>
            <person name="Henrissat B."/>
            <person name="Burton K.S."/>
            <person name="Kerrigan R.W."/>
            <person name="Challen M.P."/>
            <person name="Grigoriev I.V."/>
            <person name="Martin F."/>
        </authorList>
    </citation>
    <scope>NUCLEOTIDE SEQUENCE [LARGE SCALE GENOMIC DNA]</scope>
    <source>
        <strain evidence="3">JB137-S8 / ATCC MYA-4627 / FGSC 10392</strain>
    </source>
</reference>
<evidence type="ECO:0000256" key="1">
    <source>
        <dbReference type="SAM" id="MobiDB-lite"/>
    </source>
</evidence>
<dbReference type="RefSeq" id="XP_007330525.1">
    <property type="nucleotide sequence ID" value="XM_007330463.1"/>
</dbReference>
<dbReference type="HOGENOM" id="CLU_943241_0_0_1"/>
<dbReference type="Proteomes" id="UP000008493">
    <property type="component" value="Unassembled WGS sequence"/>
</dbReference>
<dbReference type="GeneID" id="18826915"/>
<dbReference type="InParanoid" id="K5X688"/>
<dbReference type="KEGG" id="abp:AGABI1DRAFT128978"/>
<feature type="region of interest" description="Disordered" evidence="1">
    <location>
        <begin position="233"/>
        <end position="267"/>
    </location>
</feature>
<feature type="region of interest" description="Disordered" evidence="1">
    <location>
        <begin position="184"/>
        <end position="207"/>
    </location>
</feature>
<dbReference type="AlphaFoldDB" id="K5X688"/>
<proteinExistence type="predicted"/>
<dbReference type="OMA" id="WYNASHI"/>
<evidence type="ECO:0000313" key="2">
    <source>
        <dbReference type="EMBL" id="EKM78693.1"/>
    </source>
</evidence>